<feature type="chain" id="PRO_5045282003" evidence="1">
    <location>
        <begin position="21"/>
        <end position="749"/>
    </location>
</feature>
<reference evidence="3 4" key="1">
    <citation type="submission" date="2020-08" db="EMBL/GenBank/DDBJ databases">
        <title>Hymenobacter sp.</title>
        <authorList>
            <person name="Kim M.K."/>
        </authorList>
    </citation>
    <scope>NUCLEOTIDE SEQUENCE [LARGE SCALE GENOMIC DNA]</scope>
    <source>
        <strain evidence="3 4">BT507</strain>
    </source>
</reference>
<evidence type="ECO:0000313" key="4">
    <source>
        <dbReference type="Proteomes" id="UP000622017"/>
    </source>
</evidence>
<accession>A0ABR7MHA5</accession>
<sequence>MKLPYLALALQLGGATVSLAQTAAPATTYDFEYPSGQLPATWYTNNGKGYRVTLDSVVRHQGKYALRMQDSQAKQGQFGVATLRIPAQYAGKSVTLKGFIKTEGVLEQGSAAIWLREDGSSGSVAFKNTQDQSMRGTTDWKQFSITLPLEEQAEYILFGGILAGTGTAWFDDLELTIDDKPLSAVATRTISVKPAARDTAFQQASGIMFPKKLSTQQVENLAVLGRVWGFVKYYHPAVAAGNFNMDAELFRVLPSVLAAPNEKKRSQLLSTWVTKFGEVPACKTCVELPADKVRLQPDLAWLSDKKQLGEALRNQLAYLRQNRNQGEHYYVSAAPNVGNPVFQHEASYGRTVLPDAGLRLLALYRYWNMIAYFFPYRYAIGEDWQQVLPEFISKLTSSNTAEQYHLTLLALIARIHDTHANIYQDEVLTHYNGKLYAPVRLRFVENQAVVTDYYHAALGKESGLQVGDVVVKIDGVPVPDLVKKWQPLAPASNEPAQLRNIANLLLRGNTEKVPVVVRRNGKEFPLTLTRYASTKLDMQMNWGTPDPAASAWRLLPGNIGYLSLGTIKKNKLPEIMQAAEGTKGMVIDIRNYPSEFVVFALSQYLVPKPTQFALFSGPDITSPGTFPLMPEPVSVSPGVVKPYPGKVVILVNEISQSQAEYTTMALRTAPNATVIGSTTAGADGNVSSIMLPGGIPTMITGLGVYYPDGRETQRIGIVPDIEVKPTIQGVKEGRDELLEKAVQLIETAG</sequence>
<name>A0ABR7MHA5_9BACT</name>
<dbReference type="SUPFAM" id="SSF52096">
    <property type="entry name" value="ClpP/crotonase"/>
    <property type="match status" value="1"/>
</dbReference>
<keyword evidence="1" id="KW-0732">Signal</keyword>
<keyword evidence="4" id="KW-1185">Reference proteome</keyword>
<dbReference type="PANTHER" id="PTHR32060">
    <property type="entry name" value="TAIL-SPECIFIC PROTEASE"/>
    <property type="match status" value="1"/>
</dbReference>
<dbReference type="PANTHER" id="PTHR32060:SF22">
    <property type="entry name" value="CARBOXYL-TERMINAL-PROCESSING PEPTIDASE 3, CHLOROPLASTIC"/>
    <property type="match status" value="1"/>
</dbReference>
<dbReference type="SUPFAM" id="SSF50156">
    <property type="entry name" value="PDZ domain-like"/>
    <property type="match status" value="1"/>
</dbReference>
<proteinExistence type="predicted"/>
<organism evidence="3 4">
    <name type="scientific">Hymenobacter citatus</name>
    <dbReference type="NCBI Taxonomy" id="2763506"/>
    <lineage>
        <taxon>Bacteria</taxon>
        <taxon>Pseudomonadati</taxon>
        <taxon>Bacteroidota</taxon>
        <taxon>Cytophagia</taxon>
        <taxon>Cytophagales</taxon>
        <taxon>Hymenobacteraceae</taxon>
        <taxon>Hymenobacter</taxon>
    </lineage>
</organism>
<dbReference type="Pfam" id="PF03572">
    <property type="entry name" value="Peptidase_S41"/>
    <property type="match status" value="1"/>
</dbReference>
<dbReference type="EMBL" id="JACSCY010000003">
    <property type="protein sequence ID" value="MBC6610433.1"/>
    <property type="molecule type" value="Genomic_DNA"/>
</dbReference>
<evidence type="ECO:0000313" key="3">
    <source>
        <dbReference type="EMBL" id="MBC6610433.1"/>
    </source>
</evidence>
<dbReference type="CDD" id="cd07562">
    <property type="entry name" value="Peptidase_S41_TRI"/>
    <property type="match status" value="1"/>
</dbReference>
<dbReference type="Proteomes" id="UP000622017">
    <property type="component" value="Unassembled WGS sequence"/>
</dbReference>
<dbReference type="Gene3D" id="3.90.226.10">
    <property type="entry name" value="2-enoyl-CoA Hydratase, Chain A, domain 1"/>
    <property type="match status" value="1"/>
</dbReference>
<dbReference type="Gene3D" id="2.30.42.10">
    <property type="match status" value="1"/>
</dbReference>
<dbReference type="SMART" id="SM00245">
    <property type="entry name" value="TSPc"/>
    <property type="match status" value="1"/>
</dbReference>
<dbReference type="InterPro" id="IPR005151">
    <property type="entry name" value="Tail-specific_protease"/>
</dbReference>
<dbReference type="Gene3D" id="2.60.120.260">
    <property type="entry name" value="Galactose-binding domain-like"/>
    <property type="match status" value="1"/>
</dbReference>
<feature type="signal peptide" evidence="1">
    <location>
        <begin position="1"/>
        <end position="20"/>
    </location>
</feature>
<evidence type="ECO:0000256" key="1">
    <source>
        <dbReference type="SAM" id="SignalP"/>
    </source>
</evidence>
<dbReference type="Gene3D" id="3.30.750.44">
    <property type="match status" value="1"/>
</dbReference>
<feature type="domain" description="Tail specific protease" evidence="2">
    <location>
        <begin position="521"/>
        <end position="724"/>
    </location>
</feature>
<dbReference type="InterPro" id="IPR036034">
    <property type="entry name" value="PDZ_sf"/>
</dbReference>
<dbReference type="RefSeq" id="WP_187318735.1">
    <property type="nucleotide sequence ID" value="NZ_JACSCY010000003.1"/>
</dbReference>
<comment type="caution">
    <text evidence="3">The sequence shown here is derived from an EMBL/GenBank/DDBJ whole genome shotgun (WGS) entry which is preliminary data.</text>
</comment>
<evidence type="ECO:0000259" key="2">
    <source>
        <dbReference type="SMART" id="SM00245"/>
    </source>
</evidence>
<gene>
    <name evidence="3" type="ORF">H8B15_05845</name>
</gene>
<dbReference type="InterPro" id="IPR029045">
    <property type="entry name" value="ClpP/crotonase-like_dom_sf"/>
</dbReference>
<protein>
    <submittedName>
        <fullName evidence="3">Peptidase S41</fullName>
    </submittedName>
</protein>